<dbReference type="PRINTS" id="PR00080">
    <property type="entry name" value="SDRFAMILY"/>
</dbReference>
<dbReference type="PANTHER" id="PTHR42760">
    <property type="entry name" value="SHORT-CHAIN DEHYDROGENASES/REDUCTASES FAMILY MEMBER"/>
    <property type="match status" value="1"/>
</dbReference>
<keyword evidence="2" id="KW-0560">Oxidoreductase</keyword>
<dbReference type="PROSITE" id="PS00061">
    <property type="entry name" value="ADH_SHORT"/>
    <property type="match status" value="1"/>
</dbReference>
<protein>
    <submittedName>
        <fullName evidence="3">SDR family oxidoreductase</fullName>
    </submittedName>
</protein>
<comment type="similarity">
    <text evidence="1">Belongs to the short-chain dehydrogenases/reductases (SDR) family.</text>
</comment>
<dbReference type="PRINTS" id="PR00081">
    <property type="entry name" value="GDHRDH"/>
</dbReference>
<evidence type="ECO:0000256" key="1">
    <source>
        <dbReference type="ARBA" id="ARBA00006484"/>
    </source>
</evidence>
<reference evidence="3" key="1">
    <citation type="journal article" date="2020" name="mSystems">
        <title>Genome- and Community-Level Interaction Insights into Carbon Utilization and Element Cycling Functions of Hydrothermarchaeota in Hydrothermal Sediment.</title>
        <authorList>
            <person name="Zhou Z."/>
            <person name="Liu Y."/>
            <person name="Xu W."/>
            <person name="Pan J."/>
            <person name="Luo Z.H."/>
            <person name="Li M."/>
        </authorList>
    </citation>
    <scope>NUCLEOTIDE SEQUENCE [LARGE SCALE GENOMIC DNA]</scope>
    <source>
        <strain evidence="3">SpSt-1179</strain>
    </source>
</reference>
<name>A0A7C1H918_9BACT</name>
<dbReference type="CDD" id="cd05233">
    <property type="entry name" value="SDR_c"/>
    <property type="match status" value="1"/>
</dbReference>
<comment type="caution">
    <text evidence="3">The sequence shown here is derived from an EMBL/GenBank/DDBJ whole genome shotgun (WGS) entry which is preliminary data.</text>
</comment>
<dbReference type="AlphaFoldDB" id="A0A7C1H918"/>
<dbReference type="NCBIfam" id="NF005559">
    <property type="entry name" value="PRK07231.1"/>
    <property type="match status" value="1"/>
</dbReference>
<dbReference type="Pfam" id="PF13561">
    <property type="entry name" value="adh_short_C2"/>
    <property type="match status" value="1"/>
</dbReference>
<organism evidence="3">
    <name type="scientific">Mesotoga infera</name>
    <dbReference type="NCBI Taxonomy" id="1236046"/>
    <lineage>
        <taxon>Bacteria</taxon>
        <taxon>Thermotogati</taxon>
        <taxon>Thermotogota</taxon>
        <taxon>Thermotogae</taxon>
        <taxon>Kosmotogales</taxon>
        <taxon>Kosmotogaceae</taxon>
        <taxon>Mesotoga</taxon>
    </lineage>
</organism>
<sequence length="246" mass="26263">MAGKVALVTGGAQGIGKAIAERLVDEGAEVVIADVALERASSVARELSIKRKTIAVRADVSSSKDVKELFSVVDREFGRLDILVNNAGILLKGRFEEVTEEMWDRTMAVNLKGPFLCGKEALRLMPKGGRIINITSIDGKVVYYHGHHVPYGVSKAGIIMLTKIMAVELASYGINVNAIAPGVVRTEISAGSMDDPAHLQEITDEIPLGRLASPEEIAGAVVFLSSKDASYLTGSTIYVDGGWTTH</sequence>
<gene>
    <name evidence="3" type="ORF">ENN47_05060</name>
</gene>
<dbReference type="InterPro" id="IPR002347">
    <property type="entry name" value="SDR_fam"/>
</dbReference>
<dbReference type="InterPro" id="IPR036291">
    <property type="entry name" value="NAD(P)-bd_dom_sf"/>
</dbReference>
<dbReference type="GO" id="GO:0016616">
    <property type="term" value="F:oxidoreductase activity, acting on the CH-OH group of donors, NAD or NADP as acceptor"/>
    <property type="evidence" value="ECO:0007669"/>
    <property type="project" value="TreeGrafter"/>
</dbReference>
<evidence type="ECO:0000313" key="3">
    <source>
        <dbReference type="EMBL" id="HDP77548.1"/>
    </source>
</evidence>
<dbReference type="GO" id="GO:0006633">
    <property type="term" value="P:fatty acid biosynthetic process"/>
    <property type="evidence" value="ECO:0007669"/>
    <property type="project" value="TreeGrafter"/>
</dbReference>
<dbReference type="GO" id="GO:0048038">
    <property type="term" value="F:quinone binding"/>
    <property type="evidence" value="ECO:0007669"/>
    <property type="project" value="TreeGrafter"/>
</dbReference>
<dbReference type="FunFam" id="3.40.50.720:FF:000084">
    <property type="entry name" value="Short-chain dehydrogenase reductase"/>
    <property type="match status" value="1"/>
</dbReference>
<dbReference type="PANTHER" id="PTHR42760:SF133">
    <property type="entry name" value="3-OXOACYL-[ACYL-CARRIER-PROTEIN] REDUCTASE"/>
    <property type="match status" value="1"/>
</dbReference>
<dbReference type="EMBL" id="DSBT01000137">
    <property type="protein sequence ID" value="HDP77548.1"/>
    <property type="molecule type" value="Genomic_DNA"/>
</dbReference>
<evidence type="ECO:0000256" key="2">
    <source>
        <dbReference type="ARBA" id="ARBA00023002"/>
    </source>
</evidence>
<dbReference type="InterPro" id="IPR020904">
    <property type="entry name" value="Sc_DH/Rdtase_CS"/>
</dbReference>
<dbReference type="Gene3D" id="3.40.50.720">
    <property type="entry name" value="NAD(P)-binding Rossmann-like Domain"/>
    <property type="match status" value="1"/>
</dbReference>
<dbReference type="Proteomes" id="UP000886198">
    <property type="component" value="Unassembled WGS sequence"/>
</dbReference>
<dbReference type="SUPFAM" id="SSF51735">
    <property type="entry name" value="NAD(P)-binding Rossmann-fold domains"/>
    <property type="match status" value="1"/>
</dbReference>
<proteinExistence type="inferred from homology"/>
<accession>A0A7C1H918</accession>